<accession>A0ABS8FWS5</accession>
<feature type="transmembrane region" description="Helical" evidence="6">
    <location>
        <begin position="7"/>
        <end position="25"/>
    </location>
</feature>
<evidence type="ECO:0000256" key="1">
    <source>
        <dbReference type="ARBA" id="ARBA00004141"/>
    </source>
</evidence>
<evidence type="ECO:0000313" key="7">
    <source>
        <dbReference type="EMBL" id="MCC2253627.1"/>
    </source>
</evidence>
<keyword evidence="8" id="KW-1185">Reference proteome</keyword>
<evidence type="ECO:0000256" key="4">
    <source>
        <dbReference type="ARBA" id="ARBA00022989"/>
    </source>
</evidence>
<feature type="transmembrane region" description="Helical" evidence="6">
    <location>
        <begin position="62"/>
        <end position="83"/>
    </location>
</feature>
<feature type="transmembrane region" description="Helical" evidence="6">
    <location>
        <begin position="248"/>
        <end position="273"/>
    </location>
</feature>
<protein>
    <submittedName>
        <fullName evidence="7">Sporulation integral membrane protein YtvI</fullName>
    </submittedName>
</protein>
<feature type="transmembrane region" description="Helical" evidence="6">
    <location>
        <begin position="31"/>
        <end position="50"/>
    </location>
</feature>
<dbReference type="Pfam" id="PF01594">
    <property type="entry name" value="AI-2E_transport"/>
    <property type="match status" value="1"/>
</dbReference>
<dbReference type="PANTHER" id="PTHR21716:SF68">
    <property type="entry name" value="TRANSPORT PROTEIN YTVI-RELATED"/>
    <property type="match status" value="1"/>
</dbReference>
<evidence type="ECO:0000313" key="8">
    <source>
        <dbReference type="Proteomes" id="UP001198151"/>
    </source>
</evidence>
<comment type="subcellular location">
    <subcellularLocation>
        <location evidence="1">Membrane</location>
        <topology evidence="1">Multi-pass membrane protein</topology>
    </subcellularLocation>
</comment>
<evidence type="ECO:0000256" key="5">
    <source>
        <dbReference type="ARBA" id="ARBA00023136"/>
    </source>
</evidence>
<dbReference type="PANTHER" id="PTHR21716">
    <property type="entry name" value="TRANSMEMBRANE PROTEIN"/>
    <property type="match status" value="1"/>
</dbReference>
<feature type="transmembrane region" description="Helical" evidence="6">
    <location>
        <begin position="280"/>
        <end position="297"/>
    </location>
</feature>
<gene>
    <name evidence="7" type="primary">ytvI</name>
    <name evidence="7" type="ORF">LKD70_04105</name>
</gene>
<name>A0ABS8FWS5_9FIRM</name>
<dbReference type="NCBIfam" id="TIGR02872">
    <property type="entry name" value="spore_ytvI"/>
    <property type="match status" value="1"/>
</dbReference>
<keyword evidence="3 6" id="KW-0812">Transmembrane</keyword>
<keyword evidence="5 6" id="KW-0472">Membrane</keyword>
<keyword evidence="4 6" id="KW-1133">Transmembrane helix</keyword>
<comment type="caution">
    <text evidence="7">The sequence shown here is derived from an EMBL/GenBank/DDBJ whole genome shotgun (WGS) entry which is preliminary data.</text>
</comment>
<feature type="transmembrane region" description="Helical" evidence="6">
    <location>
        <begin position="317"/>
        <end position="343"/>
    </location>
</feature>
<sequence>MEKKRAFLINIGYYGFFIILLFLAGKYLLPVVMPFIIAFILAFLLQKPAVKLSKLIRLPKRYMSVLLLILVYAVVFGGVFLGGGKTFSMVRNFVISLPRMYQLDIAPFLNYVLEEISDMLSGTDPFVAGQIEDSLHQFVQNIGQMVSTLSVNLLSAVSEYIAGIPAMLIRIVITVVTSFYIASDYDRIMETVWKHLPVKVKKTCSDIKKYGLNMLKVYIKSYSLLFLLTFTELTIGFFILQIPYPVPLALGIAVFDILPVLGTGGILLPWAVILALIGNYPLAAGILILYIVITVVRNSVEPKIVGKQIGLHPLITLIAMFTGVSLFGLPGLILFPMAVVIFVNMEKNGAIHIFGNREEQV</sequence>
<dbReference type="RefSeq" id="WP_227706771.1">
    <property type="nucleotide sequence ID" value="NZ_JAJEQX010000005.1"/>
</dbReference>
<organism evidence="7 8">
    <name type="scientific">Ruminococcus turbiniformis</name>
    <dbReference type="NCBI Taxonomy" id="2881258"/>
    <lineage>
        <taxon>Bacteria</taxon>
        <taxon>Bacillati</taxon>
        <taxon>Bacillota</taxon>
        <taxon>Clostridia</taxon>
        <taxon>Eubacteriales</taxon>
        <taxon>Oscillospiraceae</taxon>
        <taxon>Ruminococcus</taxon>
    </lineage>
</organism>
<evidence type="ECO:0000256" key="3">
    <source>
        <dbReference type="ARBA" id="ARBA00022692"/>
    </source>
</evidence>
<proteinExistence type="inferred from homology"/>
<dbReference type="EMBL" id="JAJEQX010000005">
    <property type="protein sequence ID" value="MCC2253627.1"/>
    <property type="molecule type" value="Genomic_DNA"/>
</dbReference>
<feature type="transmembrane region" description="Helical" evidence="6">
    <location>
        <begin position="222"/>
        <end position="242"/>
    </location>
</feature>
<evidence type="ECO:0000256" key="2">
    <source>
        <dbReference type="ARBA" id="ARBA00009773"/>
    </source>
</evidence>
<evidence type="ECO:0000256" key="6">
    <source>
        <dbReference type="SAM" id="Phobius"/>
    </source>
</evidence>
<reference evidence="7 8" key="1">
    <citation type="submission" date="2021-10" db="EMBL/GenBank/DDBJ databases">
        <title>Anaerobic single-cell dispensing facilitates the cultivation of human gut bacteria.</title>
        <authorList>
            <person name="Afrizal A."/>
        </authorList>
    </citation>
    <scope>NUCLEOTIDE SEQUENCE [LARGE SCALE GENOMIC DNA]</scope>
    <source>
        <strain evidence="7 8">CLA-AA-H200</strain>
    </source>
</reference>
<dbReference type="Proteomes" id="UP001198151">
    <property type="component" value="Unassembled WGS sequence"/>
</dbReference>
<comment type="similarity">
    <text evidence="2">Belongs to the autoinducer-2 exporter (AI-2E) (TC 2.A.86) family.</text>
</comment>
<dbReference type="InterPro" id="IPR002549">
    <property type="entry name" value="AI-2E-like"/>
</dbReference>
<dbReference type="InterPro" id="IPR014227">
    <property type="entry name" value="YtvI-like"/>
</dbReference>
<feature type="transmembrane region" description="Helical" evidence="6">
    <location>
        <begin position="160"/>
        <end position="182"/>
    </location>
</feature>